<dbReference type="PANTHER" id="PTHR36919:SF2">
    <property type="entry name" value="BLL6627 PROTEIN"/>
    <property type="match status" value="1"/>
</dbReference>
<proteinExistence type="predicted"/>
<dbReference type="Proteomes" id="UP001597073">
    <property type="component" value="Unassembled WGS sequence"/>
</dbReference>
<gene>
    <name evidence="3" type="ORF">ACFQZI_18860</name>
</gene>
<keyword evidence="4" id="KW-1185">Reference proteome</keyword>
<protein>
    <submittedName>
        <fullName evidence="3">DUF2147 domain-containing protein</fullName>
    </submittedName>
</protein>
<accession>A0ABW2ZLB0</accession>
<sequence length="152" mass="17180">MLVFSKYLTRLTIMLLTVASISFAAKAQNHKDQIEGLWYNHEKTGKVEITKAADGKFYGKVVWLKEPLKNGKPKVDELNSDEKLRSRPRLGLPVLNGFEKDGDNKYTGGTIYDPNNGKTYSCKMTYKGKTLDIRGYIGISMFGRTTTFTRAE</sequence>
<evidence type="ECO:0000256" key="1">
    <source>
        <dbReference type="SAM" id="SignalP"/>
    </source>
</evidence>
<dbReference type="RefSeq" id="WP_377145281.1">
    <property type="nucleotide sequence ID" value="NZ_JBHTIA010000013.1"/>
</dbReference>
<feature type="signal peptide" evidence="1">
    <location>
        <begin position="1"/>
        <end position="27"/>
    </location>
</feature>
<name>A0ABW2ZLB0_9SPHI</name>
<reference evidence="4" key="1">
    <citation type="journal article" date="2019" name="Int. J. Syst. Evol. Microbiol.">
        <title>The Global Catalogue of Microorganisms (GCM) 10K type strain sequencing project: providing services to taxonomists for standard genome sequencing and annotation.</title>
        <authorList>
            <consortium name="The Broad Institute Genomics Platform"/>
            <consortium name="The Broad Institute Genome Sequencing Center for Infectious Disease"/>
            <person name="Wu L."/>
            <person name="Ma J."/>
        </authorList>
    </citation>
    <scope>NUCLEOTIDE SEQUENCE [LARGE SCALE GENOMIC DNA]</scope>
    <source>
        <strain evidence="4">CCUG 60742</strain>
    </source>
</reference>
<comment type="caution">
    <text evidence="3">The sequence shown here is derived from an EMBL/GenBank/DDBJ whole genome shotgun (WGS) entry which is preliminary data.</text>
</comment>
<dbReference type="Gene3D" id="2.40.128.520">
    <property type="match status" value="1"/>
</dbReference>
<keyword evidence="1" id="KW-0732">Signal</keyword>
<dbReference type="PANTHER" id="PTHR36919">
    <property type="entry name" value="BLR1215 PROTEIN"/>
    <property type="match status" value="1"/>
</dbReference>
<dbReference type="InterPro" id="IPR019223">
    <property type="entry name" value="DUF2147"/>
</dbReference>
<organism evidence="3 4">
    <name type="scientific">Mucilaginibacter lutimaris</name>
    <dbReference type="NCBI Taxonomy" id="931629"/>
    <lineage>
        <taxon>Bacteria</taxon>
        <taxon>Pseudomonadati</taxon>
        <taxon>Bacteroidota</taxon>
        <taxon>Sphingobacteriia</taxon>
        <taxon>Sphingobacteriales</taxon>
        <taxon>Sphingobacteriaceae</taxon>
        <taxon>Mucilaginibacter</taxon>
    </lineage>
</organism>
<evidence type="ECO:0000259" key="2">
    <source>
        <dbReference type="Pfam" id="PF09917"/>
    </source>
</evidence>
<feature type="chain" id="PRO_5047186849" evidence="1">
    <location>
        <begin position="28"/>
        <end position="152"/>
    </location>
</feature>
<feature type="domain" description="DUF2147" evidence="2">
    <location>
        <begin position="36"/>
        <end position="150"/>
    </location>
</feature>
<dbReference type="Pfam" id="PF09917">
    <property type="entry name" value="DUF2147"/>
    <property type="match status" value="1"/>
</dbReference>
<evidence type="ECO:0000313" key="3">
    <source>
        <dbReference type="EMBL" id="MFD0766926.1"/>
    </source>
</evidence>
<dbReference type="EMBL" id="JBHTIA010000013">
    <property type="protein sequence ID" value="MFD0766926.1"/>
    <property type="molecule type" value="Genomic_DNA"/>
</dbReference>
<evidence type="ECO:0000313" key="4">
    <source>
        <dbReference type="Proteomes" id="UP001597073"/>
    </source>
</evidence>